<organism evidence="1 2">
    <name type="scientific">Oceanibaculum indicum</name>
    <dbReference type="NCBI Taxonomy" id="526216"/>
    <lineage>
        <taxon>Bacteria</taxon>
        <taxon>Pseudomonadati</taxon>
        <taxon>Pseudomonadota</taxon>
        <taxon>Alphaproteobacteria</taxon>
        <taxon>Rhodospirillales</taxon>
        <taxon>Oceanibaculaceae</taxon>
        <taxon>Oceanibaculum</taxon>
    </lineage>
</organism>
<dbReference type="InterPro" id="IPR036412">
    <property type="entry name" value="HAD-like_sf"/>
</dbReference>
<dbReference type="Gene3D" id="3.40.50.1000">
    <property type="entry name" value="HAD superfamily/HAD-like"/>
    <property type="match status" value="2"/>
</dbReference>
<sequence length="300" mass="32469">MSVSLQQPADRQPPLLSGVSEIAADYDGYILDVWGVLYDGGAAYPGVAECLTQLKKADKRIVVLSNAPRRAQVVVDRLTNLGIGRHLYDEVHTSGEEAFIALRDRTDDFHRTLGKTCVDTGGDRFLGLLDGSGVEVVADPAAASFVIATGPLEGTDPIERYDDLLSRCLDRGLPMLCANPDLEVLHEGERHLCAGSIGARYEQMGGFVHYYGKPHEAVYATCLRLMNIDDRSRILAVGDNLETDVKGGRAHGTGTLLVAGGIHCDRLDITMGDRPDPQRLTALYGEYGLTPTATVPAFTW</sequence>
<dbReference type="RefSeq" id="WP_121220740.1">
    <property type="nucleotide sequence ID" value="NZ_RBIG01000003.1"/>
</dbReference>
<dbReference type="GO" id="GO:0016791">
    <property type="term" value="F:phosphatase activity"/>
    <property type="evidence" value="ECO:0007669"/>
    <property type="project" value="TreeGrafter"/>
</dbReference>
<dbReference type="PANTHER" id="PTHR19288:SF90">
    <property type="entry name" value="OS08G0542600 PROTEIN"/>
    <property type="match status" value="1"/>
</dbReference>
<protein>
    <submittedName>
        <fullName evidence="1">HAD superfamily hydrolase (TIGR01459 family)</fullName>
    </submittedName>
</protein>
<accession>A0A420WB55</accession>
<evidence type="ECO:0000313" key="2">
    <source>
        <dbReference type="Proteomes" id="UP000277424"/>
    </source>
</evidence>
<gene>
    <name evidence="1" type="ORF">BCL74_2671</name>
</gene>
<keyword evidence="1" id="KW-0378">Hydrolase</keyword>
<dbReference type="InterPro" id="IPR006356">
    <property type="entry name" value="HAD-SF_hydro_IIA_hyp3"/>
</dbReference>
<dbReference type="InterPro" id="IPR006357">
    <property type="entry name" value="HAD-SF_hydro_IIA"/>
</dbReference>
<dbReference type="InterPro" id="IPR023214">
    <property type="entry name" value="HAD_sf"/>
</dbReference>
<dbReference type="NCBIfam" id="TIGR01459">
    <property type="entry name" value="HAD-SF-IIA-hyp4"/>
    <property type="match status" value="1"/>
</dbReference>
<dbReference type="SUPFAM" id="SSF56784">
    <property type="entry name" value="HAD-like"/>
    <property type="match status" value="1"/>
</dbReference>
<dbReference type="Pfam" id="PF13344">
    <property type="entry name" value="Hydrolase_6"/>
    <property type="match status" value="1"/>
</dbReference>
<dbReference type="GO" id="GO:0005737">
    <property type="term" value="C:cytoplasm"/>
    <property type="evidence" value="ECO:0007669"/>
    <property type="project" value="TreeGrafter"/>
</dbReference>
<dbReference type="Pfam" id="PF13242">
    <property type="entry name" value="Hydrolase_like"/>
    <property type="match status" value="1"/>
</dbReference>
<evidence type="ECO:0000313" key="1">
    <source>
        <dbReference type="EMBL" id="RKQ68196.1"/>
    </source>
</evidence>
<proteinExistence type="predicted"/>
<comment type="caution">
    <text evidence="1">The sequence shown here is derived from an EMBL/GenBank/DDBJ whole genome shotgun (WGS) entry which is preliminary data.</text>
</comment>
<reference evidence="1 2" key="1">
    <citation type="submission" date="2018-10" db="EMBL/GenBank/DDBJ databases">
        <title>Comparative analysis of microorganisms from saline springs in Andes Mountain Range, Colombia.</title>
        <authorList>
            <person name="Rubin E."/>
        </authorList>
    </citation>
    <scope>NUCLEOTIDE SEQUENCE [LARGE SCALE GENOMIC DNA]</scope>
    <source>
        <strain evidence="1 2">USBA 36</strain>
    </source>
</reference>
<dbReference type="AlphaFoldDB" id="A0A420WB55"/>
<dbReference type="PANTHER" id="PTHR19288">
    <property type="entry name" value="4-NITROPHENYLPHOSPHATASE-RELATED"/>
    <property type="match status" value="1"/>
</dbReference>
<dbReference type="EMBL" id="RBIG01000003">
    <property type="protein sequence ID" value="RKQ68196.1"/>
    <property type="molecule type" value="Genomic_DNA"/>
</dbReference>
<dbReference type="Proteomes" id="UP000277424">
    <property type="component" value="Unassembled WGS sequence"/>
</dbReference>
<dbReference type="NCBIfam" id="TIGR01460">
    <property type="entry name" value="HAD-SF-IIA"/>
    <property type="match status" value="1"/>
</dbReference>
<name>A0A420WB55_9PROT</name>
<dbReference type="OrthoDB" id="9791073at2"/>